<dbReference type="EMBL" id="CP013444">
    <property type="protein sequence ID" value="AOK20066.1"/>
    <property type="molecule type" value="Genomic_DNA"/>
</dbReference>
<accession>A0A1B4Q1L0</accession>
<evidence type="ECO:0000313" key="1">
    <source>
        <dbReference type="EMBL" id="AOK20066.1"/>
    </source>
</evidence>
<organism evidence="1 2">
    <name type="scientific">Burkholderia cepacia</name>
    <name type="common">Pseudomonas cepacia</name>
    <dbReference type="NCBI Taxonomy" id="292"/>
    <lineage>
        <taxon>Bacteria</taxon>
        <taxon>Pseudomonadati</taxon>
        <taxon>Pseudomonadota</taxon>
        <taxon>Betaproteobacteria</taxon>
        <taxon>Burkholderiales</taxon>
        <taxon>Burkholderiaceae</taxon>
        <taxon>Burkholderia</taxon>
        <taxon>Burkholderia cepacia complex</taxon>
    </lineage>
</organism>
<protein>
    <submittedName>
        <fullName evidence="1">Uncharacterized protein</fullName>
    </submittedName>
</protein>
<reference evidence="1 2" key="1">
    <citation type="submission" date="2015-12" db="EMBL/GenBank/DDBJ databases">
        <title>Diversity of Burkholderia near neighbor genomes.</title>
        <authorList>
            <person name="Sahl J."/>
            <person name="Wagner D."/>
            <person name="Keim P."/>
        </authorList>
    </citation>
    <scope>NUCLEOTIDE SEQUENCE [LARGE SCALE GENOMIC DNA]</scope>
    <source>
        <strain evidence="1 2">MSMB1184WGS</strain>
    </source>
</reference>
<dbReference type="AlphaFoldDB" id="A0A1B4Q1L0"/>
<dbReference type="Proteomes" id="UP000094776">
    <property type="component" value="Chromosome 2"/>
</dbReference>
<name>A0A1B4Q1L0_BURCE</name>
<gene>
    <name evidence="1" type="ORF">WT26_30150</name>
</gene>
<proteinExistence type="predicted"/>
<evidence type="ECO:0000313" key="2">
    <source>
        <dbReference type="Proteomes" id="UP000094776"/>
    </source>
</evidence>
<sequence length="65" mass="6952">MGVGKSTNLIIDRALRGGALEDRIICSLVPTLVANVPPAMYSLINAARLNSLDPAAYPSCRRRAQ</sequence>